<keyword evidence="4" id="KW-1185">Reference proteome</keyword>
<dbReference type="Proteomes" id="UP000011087">
    <property type="component" value="Unassembled WGS sequence"/>
</dbReference>
<proteinExistence type="predicted"/>
<dbReference type="KEGG" id="gtt:GUITHDRAFT_137897"/>
<dbReference type="PaxDb" id="55529-EKX46912"/>
<reference evidence="2 4" key="1">
    <citation type="journal article" date="2012" name="Nature">
        <title>Algal genomes reveal evolutionary mosaicism and the fate of nucleomorphs.</title>
        <authorList>
            <consortium name="DOE Joint Genome Institute"/>
            <person name="Curtis B.A."/>
            <person name="Tanifuji G."/>
            <person name="Burki F."/>
            <person name="Gruber A."/>
            <person name="Irimia M."/>
            <person name="Maruyama S."/>
            <person name="Arias M.C."/>
            <person name="Ball S.G."/>
            <person name="Gile G.H."/>
            <person name="Hirakawa Y."/>
            <person name="Hopkins J.F."/>
            <person name="Kuo A."/>
            <person name="Rensing S.A."/>
            <person name="Schmutz J."/>
            <person name="Symeonidi A."/>
            <person name="Elias M."/>
            <person name="Eveleigh R.J."/>
            <person name="Herman E.K."/>
            <person name="Klute M.J."/>
            <person name="Nakayama T."/>
            <person name="Obornik M."/>
            <person name="Reyes-Prieto A."/>
            <person name="Armbrust E.V."/>
            <person name="Aves S.J."/>
            <person name="Beiko R.G."/>
            <person name="Coutinho P."/>
            <person name="Dacks J.B."/>
            <person name="Durnford D.G."/>
            <person name="Fast N.M."/>
            <person name="Green B.R."/>
            <person name="Grisdale C.J."/>
            <person name="Hempel F."/>
            <person name="Henrissat B."/>
            <person name="Hoppner M.P."/>
            <person name="Ishida K."/>
            <person name="Kim E."/>
            <person name="Koreny L."/>
            <person name="Kroth P.G."/>
            <person name="Liu Y."/>
            <person name="Malik S.B."/>
            <person name="Maier U.G."/>
            <person name="McRose D."/>
            <person name="Mock T."/>
            <person name="Neilson J.A."/>
            <person name="Onodera N.T."/>
            <person name="Poole A.M."/>
            <person name="Pritham E.J."/>
            <person name="Richards T.A."/>
            <person name="Rocap G."/>
            <person name="Roy S.W."/>
            <person name="Sarai C."/>
            <person name="Schaack S."/>
            <person name="Shirato S."/>
            <person name="Slamovits C.H."/>
            <person name="Spencer D.F."/>
            <person name="Suzuki S."/>
            <person name="Worden A.Z."/>
            <person name="Zauner S."/>
            <person name="Barry K."/>
            <person name="Bell C."/>
            <person name="Bharti A.K."/>
            <person name="Crow J.A."/>
            <person name="Grimwood J."/>
            <person name="Kramer R."/>
            <person name="Lindquist E."/>
            <person name="Lucas S."/>
            <person name="Salamov A."/>
            <person name="McFadden G.I."/>
            <person name="Lane C.E."/>
            <person name="Keeling P.J."/>
            <person name="Gray M.W."/>
            <person name="Grigoriev I.V."/>
            <person name="Archibald J.M."/>
        </authorList>
    </citation>
    <scope>NUCLEOTIDE SEQUENCE</scope>
    <source>
        <strain evidence="2 4">CCMP2712</strain>
    </source>
</reference>
<evidence type="ECO:0000313" key="4">
    <source>
        <dbReference type="Proteomes" id="UP000011087"/>
    </source>
</evidence>
<protein>
    <submittedName>
        <fullName evidence="2 3">Uncharacterized protein</fullName>
    </submittedName>
</protein>
<dbReference type="EMBL" id="JH992992">
    <property type="protein sequence ID" value="EKX46912.1"/>
    <property type="molecule type" value="Genomic_DNA"/>
</dbReference>
<gene>
    <name evidence="2" type="ORF">GUITHDRAFT_137897</name>
</gene>
<evidence type="ECO:0000313" key="2">
    <source>
        <dbReference type="EMBL" id="EKX46912.1"/>
    </source>
</evidence>
<organism evidence="2">
    <name type="scientific">Guillardia theta (strain CCMP2712)</name>
    <name type="common">Cryptophyte</name>
    <dbReference type="NCBI Taxonomy" id="905079"/>
    <lineage>
        <taxon>Eukaryota</taxon>
        <taxon>Cryptophyceae</taxon>
        <taxon>Pyrenomonadales</taxon>
        <taxon>Geminigeraceae</taxon>
        <taxon>Guillardia</taxon>
    </lineage>
</organism>
<accession>L1JF39</accession>
<dbReference type="EnsemblProtists" id="EKX46912">
    <property type="protein sequence ID" value="EKX46912"/>
    <property type="gene ID" value="GUITHDRAFT_137897"/>
</dbReference>
<feature type="region of interest" description="Disordered" evidence="1">
    <location>
        <begin position="137"/>
        <end position="157"/>
    </location>
</feature>
<reference evidence="3" key="3">
    <citation type="submission" date="2016-03" db="UniProtKB">
        <authorList>
            <consortium name="EnsemblProtists"/>
        </authorList>
    </citation>
    <scope>IDENTIFICATION</scope>
</reference>
<dbReference type="RefSeq" id="XP_005833892.1">
    <property type="nucleotide sequence ID" value="XM_005833835.1"/>
</dbReference>
<dbReference type="GeneID" id="17303662"/>
<evidence type="ECO:0000256" key="1">
    <source>
        <dbReference type="SAM" id="MobiDB-lite"/>
    </source>
</evidence>
<reference evidence="4" key="2">
    <citation type="submission" date="2012-11" db="EMBL/GenBank/DDBJ databases">
        <authorList>
            <person name="Kuo A."/>
            <person name="Curtis B.A."/>
            <person name="Tanifuji G."/>
            <person name="Burki F."/>
            <person name="Gruber A."/>
            <person name="Irimia M."/>
            <person name="Maruyama S."/>
            <person name="Arias M.C."/>
            <person name="Ball S.G."/>
            <person name="Gile G.H."/>
            <person name="Hirakawa Y."/>
            <person name="Hopkins J.F."/>
            <person name="Rensing S.A."/>
            <person name="Schmutz J."/>
            <person name="Symeonidi A."/>
            <person name="Elias M."/>
            <person name="Eveleigh R.J."/>
            <person name="Herman E.K."/>
            <person name="Klute M.J."/>
            <person name="Nakayama T."/>
            <person name="Obornik M."/>
            <person name="Reyes-Prieto A."/>
            <person name="Armbrust E.V."/>
            <person name="Aves S.J."/>
            <person name="Beiko R.G."/>
            <person name="Coutinho P."/>
            <person name="Dacks J.B."/>
            <person name="Durnford D.G."/>
            <person name="Fast N.M."/>
            <person name="Green B.R."/>
            <person name="Grisdale C."/>
            <person name="Hempe F."/>
            <person name="Henrissat B."/>
            <person name="Hoppner M.P."/>
            <person name="Ishida K.-I."/>
            <person name="Kim E."/>
            <person name="Koreny L."/>
            <person name="Kroth P.G."/>
            <person name="Liu Y."/>
            <person name="Malik S.-B."/>
            <person name="Maier U.G."/>
            <person name="McRose D."/>
            <person name="Mock T."/>
            <person name="Neilson J.A."/>
            <person name="Onodera N.T."/>
            <person name="Poole A.M."/>
            <person name="Pritham E.J."/>
            <person name="Richards T.A."/>
            <person name="Rocap G."/>
            <person name="Roy S.W."/>
            <person name="Sarai C."/>
            <person name="Schaack S."/>
            <person name="Shirato S."/>
            <person name="Slamovits C.H."/>
            <person name="Spencer D.F."/>
            <person name="Suzuki S."/>
            <person name="Worden A.Z."/>
            <person name="Zauner S."/>
            <person name="Barry K."/>
            <person name="Bell C."/>
            <person name="Bharti A.K."/>
            <person name="Crow J.A."/>
            <person name="Grimwood J."/>
            <person name="Kramer R."/>
            <person name="Lindquist E."/>
            <person name="Lucas S."/>
            <person name="Salamov A."/>
            <person name="McFadden G.I."/>
            <person name="Lane C.E."/>
            <person name="Keeling P.J."/>
            <person name="Gray M.W."/>
            <person name="Grigoriev I.V."/>
            <person name="Archibald J.M."/>
        </authorList>
    </citation>
    <scope>NUCLEOTIDE SEQUENCE</scope>
    <source>
        <strain evidence="4">CCMP2712</strain>
    </source>
</reference>
<sequence length="200" mass="22513">MKVSQGKTNIKAVVPRLVAAQDTDEYHRLLDNRTVDDTTRQFGVGCCSARSYKQALYDLIISGVAWRDEFEAFGLPWDRNQDDSEQSHLVAHNNTLPDHCCSFMKTKTCDAHHSSLATSHDQYIANGAIVGTKPISSKRPYASDAASAASGTQRRYPPFGTRMDVKRRCQQLDASCCLALLWHQLEKQSRKYLQKANKDF</sequence>
<dbReference type="AlphaFoldDB" id="L1JF39"/>
<dbReference type="HOGENOM" id="CLU_1368518_0_0_1"/>
<name>L1JF39_GUITC</name>
<evidence type="ECO:0000313" key="3">
    <source>
        <dbReference type="EnsemblProtists" id="EKX46912"/>
    </source>
</evidence>